<dbReference type="Gene3D" id="2.30.42.10">
    <property type="match status" value="1"/>
</dbReference>
<evidence type="ECO:0000313" key="2">
    <source>
        <dbReference type="EMBL" id="QNN67931.1"/>
    </source>
</evidence>
<organism evidence="2 3">
    <name type="scientific">Sphingomonas lutea</name>
    <dbReference type="NCBI Taxonomy" id="1045317"/>
    <lineage>
        <taxon>Bacteria</taxon>
        <taxon>Pseudomonadati</taxon>
        <taxon>Pseudomonadota</taxon>
        <taxon>Alphaproteobacteria</taxon>
        <taxon>Sphingomonadales</taxon>
        <taxon>Sphingomonadaceae</taxon>
        <taxon>Sphingomonas</taxon>
    </lineage>
</organism>
<accession>A0A7G9SJA6</accession>
<dbReference type="SUPFAM" id="SSF50156">
    <property type="entry name" value="PDZ domain-like"/>
    <property type="match status" value="1"/>
</dbReference>
<reference evidence="2 3" key="1">
    <citation type="submission" date="2020-08" db="EMBL/GenBank/DDBJ databases">
        <title>Genome sequence of Sphingomonas lutea KCTC 23642T.</title>
        <authorList>
            <person name="Hyun D.-W."/>
            <person name="Bae J.-W."/>
        </authorList>
    </citation>
    <scope>NUCLEOTIDE SEQUENCE [LARGE SCALE GENOMIC DNA]</scope>
    <source>
        <strain evidence="2 3">KCTC 23642</strain>
    </source>
</reference>
<dbReference type="EMBL" id="CP060718">
    <property type="protein sequence ID" value="QNN67931.1"/>
    <property type="molecule type" value="Genomic_DNA"/>
</dbReference>
<dbReference type="Proteomes" id="UP000515971">
    <property type="component" value="Chromosome"/>
</dbReference>
<protein>
    <submittedName>
        <fullName evidence="2">PDZ domain-containing protein</fullName>
    </submittedName>
</protein>
<dbReference type="PROSITE" id="PS50106">
    <property type="entry name" value="PDZ"/>
    <property type="match status" value="1"/>
</dbReference>
<feature type="domain" description="PDZ" evidence="1">
    <location>
        <begin position="43"/>
        <end position="122"/>
    </location>
</feature>
<name>A0A7G9SJA6_9SPHN</name>
<dbReference type="InterPro" id="IPR036034">
    <property type="entry name" value="PDZ_sf"/>
</dbReference>
<dbReference type="AlphaFoldDB" id="A0A7G9SJA6"/>
<evidence type="ECO:0000313" key="3">
    <source>
        <dbReference type="Proteomes" id="UP000515971"/>
    </source>
</evidence>
<proteinExistence type="predicted"/>
<sequence>MTPPLCLMKPASDQSRSLIRRYKMTKVIPVMAFSLALATAPALSTAQPSPKAGIGVAFQTQNKKIKVAEVMPGASGALMGIQAGDVITHAGGKPMSSQTRLTAYFSSLKVGDPVVLTVKRKGQSLELKGTAIARTW</sequence>
<dbReference type="KEGG" id="slut:H9L13_03150"/>
<dbReference type="InterPro" id="IPR001478">
    <property type="entry name" value="PDZ"/>
</dbReference>
<dbReference type="Pfam" id="PF13180">
    <property type="entry name" value="PDZ_2"/>
    <property type="match status" value="1"/>
</dbReference>
<evidence type="ECO:0000259" key="1">
    <source>
        <dbReference type="PROSITE" id="PS50106"/>
    </source>
</evidence>
<gene>
    <name evidence="2" type="ORF">H9L13_03150</name>
</gene>
<dbReference type="SMART" id="SM00228">
    <property type="entry name" value="PDZ"/>
    <property type="match status" value="1"/>
</dbReference>
<keyword evidence="3" id="KW-1185">Reference proteome</keyword>